<evidence type="ECO:0000313" key="5">
    <source>
        <dbReference type="Proteomes" id="UP001305787"/>
    </source>
</evidence>
<dbReference type="EMBL" id="CP132457">
    <property type="protein sequence ID" value="WNY66265.1"/>
    <property type="molecule type" value="Genomic_DNA"/>
</dbReference>
<feature type="region of interest" description="Disordered" evidence="1">
    <location>
        <begin position="32"/>
        <end position="77"/>
    </location>
</feature>
<evidence type="ECO:0000256" key="1">
    <source>
        <dbReference type="SAM" id="MobiDB-lite"/>
    </source>
</evidence>
<feature type="chain" id="PRO_5045780747" evidence="2">
    <location>
        <begin position="25"/>
        <end position="278"/>
    </location>
</feature>
<proteinExistence type="predicted"/>
<feature type="compositionally biased region" description="Polar residues" evidence="1">
    <location>
        <begin position="58"/>
        <end position="75"/>
    </location>
</feature>
<organism evidence="4 5">
    <name type="scientific">Borrelia andersonii</name>
    <name type="common">Borreliella andersonii</name>
    <dbReference type="NCBI Taxonomy" id="42109"/>
    <lineage>
        <taxon>Bacteria</taxon>
        <taxon>Pseudomonadati</taxon>
        <taxon>Spirochaetota</taxon>
        <taxon>Spirochaetia</taxon>
        <taxon>Spirochaetales</taxon>
        <taxon>Borreliaceae</taxon>
        <taxon>Borreliella</taxon>
    </lineage>
</organism>
<reference evidence="4" key="1">
    <citation type="submission" date="2023-07" db="EMBL/GenBank/DDBJ databases">
        <title>Genome sequencing of multiple Borrelia sensu lato isolates.</title>
        <authorList>
            <person name="Mongodin E.F."/>
            <person name="Rudenko N."/>
            <person name="Fraser C.M."/>
            <person name="Schutzer S."/>
            <person name="Luft B."/>
            <person name="Morgan R."/>
            <person name="Chastens S."/>
            <person name="Qiu W."/>
        </authorList>
    </citation>
    <scope>NUCLEOTIDE SEQUENCE [LARGE SCALE GENOMIC DNA]</scope>
    <source>
        <strain evidence="4">21038</strain>
    </source>
</reference>
<gene>
    <name evidence="4" type="ORF">QIA45_00760</name>
</gene>
<feature type="domain" description="Outer surface lipoprotein BB0158" evidence="3">
    <location>
        <begin position="89"/>
        <end position="265"/>
    </location>
</feature>
<accession>A0ABZ0CG02</accession>
<feature type="signal peptide" evidence="2">
    <location>
        <begin position="1"/>
        <end position="24"/>
    </location>
</feature>
<dbReference type="InterPro" id="IPR056668">
    <property type="entry name" value="BB0158-like"/>
</dbReference>
<evidence type="ECO:0000259" key="3">
    <source>
        <dbReference type="Pfam" id="PF24960"/>
    </source>
</evidence>
<dbReference type="RefSeq" id="WP_316255622.1">
    <property type="nucleotide sequence ID" value="NZ_CP132457.1"/>
</dbReference>
<name>A0ABZ0CG02_BORAD</name>
<evidence type="ECO:0000256" key="2">
    <source>
        <dbReference type="SAM" id="SignalP"/>
    </source>
</evidence>
<protein>
    <submittedName>
        <fullName evidence="4">S2/P23 family protein</fullName>
    </submittedName>
</protein>
<evidence type="ECO:0000313" key="4">
    <source>
        <dbReference type="EMBL" id="WNY66265.1"/>
    </source>
</evidence>
<dbReference type="Proteomes" id="UP001305787">
    <property type="component" value="Chromosome"/>
</dbReference>
<dbReference type="PROSITE" id="PS51257">
    <property type="entry name" value="PROKAR_LIPOPROTEIN"/>
    <property type="match status" value="1"/>
</dbReference>
<keyword evidence="2" id="KW-0732">Signal</keyword>
<keyword evidence="5" id="KW-1185">Reference proteome</keyword>
<dbReference type="NCBIfam" id="NF033723">
    <property type="entry name" value="S2_P23"/>
    <property type="match status" value="1"/>
</dbReference>
<dbReference type="Pfam" id="PF24960">
    <property type="entry name" value="BB0158"/>
    <property type="match status" value="1"/>
</dbReference>
<sequence length="278" mass="31594">MIFRTYKNLKLIILPMLMLSCAFYKKPQSVHQDSNTGKPISDEKLQSVSVQQESSDSKPISNEKLQSVSVQQESSAGKPISDKKLHLISGKISNKKLPIINSSHEVTWIKTKAMKILDEYGKEIPEFKNKFGYSYMLSPIKMDGEYSYFTTLLILFETTNNGDEEYEIEDIKFVTAGSTLKLKNSLIAVENSQEEGYVTAYPFGLLMSGEIKNAFKLTYKNGQWNYMLANLTVKNKLTQETKVHKISLNSKLIIEFLKEVLKENSTLKDKNGDLFEGI</sequence>